<dbReference type="CDD" id="cd10017">
    <property type="entry name" value="B3_DNA"/>
    <property type="match status" value="2"/>
</dbReference>
<accession>A0AAD8M225</accession>
<proteinExistence type="predicted"/>
<dbReference type="InterPro" id="IPR003340">
    <property type="entry name" value="B3_DNA-bd"/>
</dbReference>
<evidence type="ECO:0000256" key="5">
    <source>
        <dbReference type="ARBA" id="ARBA00023242"/>
    </source>
</evidence>
<feature type="domain" description="TF-B3" evidence="6">
    <location>
        <begin position="16"/>
        <end position="109"/>
    </location>
</feature>
<dbReference type="Proteomes" id="UP001237642">
    <property type="component" value="Unassembled WGS sequence"/>
</dbReference>
<dbReference type="Pfam" id="PF02362">
    <property type="entry name" value="B3"/>
    <property type="match status" value="2"/>
</dbReference>
<keyword evidence="4" id="KW-0804">Transcription</keyword>
<keyword evidence="5" id="KW-0539">Nucleus</keyword>
<dbReference type="PROSITE" id="PS50863">
    <property type="entry name" value="B3"/>
    <property type="match status" value="2"/>
</dbReference>
<dbReference type="GO" id="GO:0005634">
    <property type="term" value="C:nucleus"/>
    <property type="evidence" value="ECO:0007669"/>
    <property type="project" value="UniProtKB-SubCell"/>
</dbReference>
<comment type="caution">
    <text evidence="7">The sequence shown here is derived from an EMBL/GenBank/DDBJ whole genome shotgun (WGS) entry which is preliminary data.</text>
</comment>
<feature type="domain" description="TF-B3" evidence="6">
    <location>
        <begin position="285"/>
        <end position="378"/>
    </location>
</feature>
<name>A0AAD8M225_9APIA</name>
<keyword evidence="3" id="KW-0238">DNA-binding</keyword>
<protein>
    <recommendedName>
        <fullName evidence="6">TF-B3 domain-containing protein</fullName>
    </recommendedName>
</protein>
<evidence type="ECO:0000259" key="6">
    <source>
        <dbReference type="PROSITE" id="PS50863"/>
    </source>
</evidence>
<organism evidence="7 8">
    <name type="scientific">Heracleum sosnowskyi</name>
    <dbReference type="NCBI Taxonomy" id="360622"/>
    <lineage>
        <taxon>Eukaryota</taxon>
        <taxon>Viridiplantae</taxon>
        <taxon>Streptophyta</taxon>
        <taxon>Embryophyta</taxon>
        <taxon>Tracheophyta</taxon>
        <taxon>Spermatophyta</taxon>
        <taxon>Magnoliopsida</taxon>
        <taxon>eudicotyledons</taxon>
        <taxon>Gunneridae</taxon>
        <taxon>Pentapetalae</taxon>
        <taxon>asterids</taxon>
        <taxon>campanulids</taxon>
        <taxon>Apiales</taxon>
        <taxon>Apiaceae</taxon>
        <taxon>Apioideae</taxon>
        <taxon>apioid superclade</taxon>
        <taxon>Tordylieae</taxon>
        <taxon>Tordyliinae</taxon>
        <taxon>Heracleum</taxon>
    </lineage>
</organism>
<dbReference type="AlphaFoldDB" id="A0AAD8M225"/>
<dbReference type="EMBL" id="JAUIZM010000011">
    <property type="protein sequence ID" value="KAK1356583.1"/>
    <property type="molecule type" value="Genomic_DNA"/>
</dbReference>
<sequence length="379" mass="42752">MISSSGWSGMPGKSNSFYTTVPTDAGSHAKLLFPEMFSRSFGKNLNESVSLKTPSGSQWSVDLKRSKGKVWLQNGWPEFANFYSICFGYLLVFEYKGDSSFQVLIFDTSALEIDYPVAGRDRLNFVKSTEAKKRVLEIEDFSSSDDVVSPCKKTRTKAPSVEASSKLRQEKAKSVNEVVKDGTLALANAFKSENQFFVHVIKKSSTVYGGWSNAYIPMHFKEAHSNWENNEQLILQVAEKSWVFIYRAAKETNCAENERLLEVRSEAEKARVLESVKAFNPEHPNFTVQVKKSYLYGGSMTVPMEFINKHITKDSCSVNLQLPDGRVWSVKCYIKEKCAKFSAGWLDFARKNSLAVGDICAFELVKQRSLNVVIFRVKS</sequence>
<dbReference type="PANTHER" id="PTHR31391">
    <property type="entry name" value="B3 DOMAIN-CONTAINING PROTEIN OS11G0197600-RELATED"/>
    <property type="match status" value="1"/>
</dbReference>
<dbReference type="InterPro" id="IPR044837">
    <property type="entry name" value="REM16-like"/>
</dbReference>
<dbReference type="PANTHER" id="PTHR31391:SF81">
    <property type="entry name" value="TF-B3 DOMAIN-CONTAINING PROTEIN"/>
    <property type="match status" value="1"/>
</dbReference>
<evidence type="ECO:0000256" key="4">
    <source>
        <dbReference type="ARBA" id="ARBA00023163"/>
    </source>
</evidence>
<evidence type="ECO:0000313" key="7">
    <source>
        <dbReference type="EMBL" id="KAK1356583.1"/>
    </source>
</evidence>
<dbReference type="SUPFAM" id="SSF101936">
    <property type="entry name" value="DNA-binding pseudobarrel domain"/>
    <property type="match status" value="2"/>
</dbReference>
<evidence type="ECO:0000256" key="2">
    <source>
        <dbReference type="ARBA" id="ARBA00023015"/>
    </source>
</evidence>
<dbReference type="SMART" id="SM01019">
    <property type="entry name" value="B3"/>
    <property type="match status" value="2"/>
</dbReference>
<keyword evidence="8" id="KW-1185">Reference proteome</keyword>
<comment type="subcellular location">
    <subcellularLocation>
        <location evidence="1">Nucleus</location>
    </subcellularLocation>
</comment>
<dbReference type="GO" id="GO:0003677">
    <property type="term" value="F:DNA binding"/>
    <property type="evidence" value="ECO:0007669"/>
    <property type="project" value="UniProtKB-KW"/>
</dbReference>
<evidence type="ECO:0000256" key="3">
    <source>
        <dbReference type="ARBA" id="ARBA00023125"/>
    </source>
</evidence>
<gene>
    <name evidence="7" type="ORF">POM88_049839</name>
</gene>
<reference evidence="7" key="1">
    <citation type="submission" date="2023-02" db="EMBL/GenBank/DDBJ databases">
        <title>Genome of toxic invasive species Heracleum sosnowskyi carries increased number of genes despite the absence of recent whole-genome duplications.</title>
        <authorList>
            <person name="Schelkunov M."/>
            <person name="Shtratnikova V."/>
            <person name="Makarenko M."/>
            <person name="Klepikova A."/>
            <person name="Omelchenko D."/>
            <person name="Novikova G."/>
            <person name="Obukhova E."/>
            <person name="Bogdanov V."/>
            <person name="Penin A."/>
            <person name="Logacheva M."/>
        </authorList>
    </citation>
    <scope>NUCLEOTIDE SEQUENCE</scope>
    <source>
        <strain evidence="7">Hsosn_3</strain>
        <tissue evidence="7">Leaf</tissue>
    </source>
</reference>
<evidence type="ECO:0000256" key="1">
    <source>
        <dbReference type="ARBA" id="ARBA00004123"/>
    </source>
</evidence>
<dbReference type="Gene3D" id="2.40.330.10">
    <property type="entry name" value="DNA-binding pseudobarrel domain"/>
    <property type="match status" value="3"/>
</dbReference>
<dbReference type="InterPro" id="IPR015300">
    <property type="entry name" value="DNA-bd_pseudobarrel_sf"/>
</dbReference>
<evidence type="ECO:0000313" key="8">
    <source>
        <dbReference type="Proteomes" id="UP001237642"/>
    </source>
</evidence>
<reference evidence="7" key="2">
    <citation type="submission" date="2023-05" db="EMBL/GenBank/DDBJ databases">
        <authorList>
            <person name="Schelkunov M.I."/>
        </authorList>
    </citation>
    <scope>NUCLEOTIDE SEQUENCE</scope>
    <source>
        <strain evidence="7">Hsosn_3</strain>
        <tissue evidence="7">Leaf</tissue>
    </source>
</reference>
<keyword evidence="2" id="KW-0805">Transcription regulation</keyword>